<dbReference type="GO" id="GO:0005886">
    <property type="term" value="C:plasma membrane"/>
    <property type="evidence" value="ECO:0007669"/>
    <property type="project" value="UniProtKB-SubCell"/>
</dbReference>
<comment type="subunit">
    <text evidence="4">The complex is composed of two ATP-binding proteins (PstB), two transmembrane proteins (PstC and PstA) and a solute-binding protein (PstS).</text>
</comment>
<dbReference type="EMBL" id="ACIN03000004">
    <property type="protein sequence ID" value="ESK65961.1"/>
    <property type="molecule type" value="Genomic_DNA"/>
</dbReference>
<name>W1Q446_ABIDE</name>
<comment type="similarity">
    <text evidence="3">Belongs to the PstS family.</text>
</comment>
<dbReference type="STRING" id="592010.GCWU000182_000695"/>
<dbReference type="OrthoDB" id="9790048at2"/>
<dbReference type="AlphaFoldDB" id="W1Q446"/>
<comment type="subcellular location">
    <subcellularLocation>
        <location evidence="2">Cell membrane</location>
        <topology evidence="2">Lipid-anchor</topology>
    </subcellularLocation>
</comment>
<evidence type="ECO:0000256" key="3">
    <source>
        <dbReference type="ARBA" id="ARBA00008725"/>
    </source>
</evidence>
<keyword evidence="6 9" id="KW-0732">Signal</keyword>
<dbReference type="SUPFAM" id="SSF53850">
    <property type="entry name" value="Periplasmic binding protein-like II"/>
    <property type="match status" value="2"/>
</dbReference>
<evidence type="ECO:0000256" key="4">
    <source>
        <dbReference type="ARBA" id="ARBA00011529"/>
    </source>
</evidence>
<feature type="domain" description="PBP" evidence="10">
    <location>
        <begin position="42"/>
        <end position="162"/>
    </location>
</feature>
<evidence type="ECO:0000256" key="1">
    <source>
        <dbReference type="ARBA" id="ARBA00002841"/>
    </source>
</evidence>
<comment type="caution">
    <text evidence="11">The sequence shown here is derived from an EMBL/GenBank/DDBJ whole genome shotgun (WGS) entry which is preliminary data.</text>
</comment>
<sequence length="304" mass="31795">MFKQKKWGSRCLKWALATLVTGLLAGVHGPFGLEAAAASSVSGQPIIVVSREAGSGTRQAFVELAKVQDAKGDDNITVEADVLNTTGGVLQVVAGNPAAIGYISFGSLNDSIQALSLDGVAVSAEAVRDGSYPLARPFNLAWKEEGLSELGQDFMSFVFSREGQAIVESAGYISPGSKATWQEQAAGAYDYSSDGYKGQLSLVGSTSLTPVIEKLAERYEKLNPGVKINVTSNGSTAGFTAALDGTADIGMLSRELTTSEASQVGHATFALDGIVVVVNPAQSQLKNLTLTELQAIFSGQKTHW</sequence>
<dbReference type="HOGENOM" id="CLU_073531_0_0_9"/>
<dbReference type="Gene3D" id="3.40.190.10">
    <property type="entry name" value="Periplasmic binding protein-like II"/>
    <property type="match status" value="2"/>
</dbReference>
<evidence type="ECO:0000256" key="5">
    <source>
        <dbReference type="ARBA" id="ARBA00022592"/>
    </source>
</evidence>
<keyword evidence="5" id="KW-0592">Phosphate transport</keyword>
<evidence type="ECO:0000256" key="9">
    <source>
        <dbReference type="SAM" id="SignalP"/>
    </source>
</evidence>
<evidence type="ECO:0000256" key="8">
    <source>
        <dbReference type="ARBA" id="ARBA00023288"/>
    </source>
</evidence>
<feature type="signal peptide" evidence="9">
    <location>
        <begin position="1"/>
        <end position="25"/>
    </location>
</feature>
<dbReference type="InterPro" id="IPR024370">
    <property type="entry name" value="PBP_domain"/>
</dbReference>
<feature type="chain" id="PRO_5038651993" evidence="9">
    <location>
        <begin position="26"/>
        <end position="304"/>
    </location>
</feature>
<organism evidence="11 12">
    <name type="scientific">Abiotrophia defectiva ATCC 49176</name>
    <dbReference type="NCBI Taxonomy" id="592010"/>
    <lineage>
        <taxon>Bacteria</taxon>
        <taxon>Bacillati</taxon>
        <taxon>Bacillota</taxon>
        <taxon>Bacilli</taxon>
        <taxon>Lactobacillales</taxon>
        <taxon>Aerococcaceae</taxon>
        <taxon>Abiotrophia</taxon>
    </lineage>
</organism>
<evidence type="ECO:0000256" key="7">
    <source>
        <dbReference type="ARBA" id="ARBA00023139"/>
    </source>
</evidence>
<dbReference type="Pfam" id="PF12849">
    <property type="entry name" value="PBP_like_2"/>
    <property type="match status" value="2"/>
</dbReference>
<evidence type="ECO:0000256" key="6">
    <source>
        <dbReference type="ARBA" id="ARBA00022729"/>
    </source>
</evidence>
<dbReference type="InterPro" id="IPR050811">
    <property type="entry name" value="Phosphate_ABC_transporter"/>
</dbReference>
<accession>W1Q446</accession>
<evidence type="ECO:0000259" key="10">
    <source>
        <dbReference type="Pfam" id="PF12849"/>
    </source>
</evidence>
<evidence type="ECO:0000256" key="2">
    <source>
        <dbReference type="ARBA" id="ARBA00004193"/>
    </source>
</evidence>
<proteinExistence type="inferred from homology"/>
<keyword evidence="8" id="KW-0449">Lipoprotein</keyword>
<protein>
    <submittedName>
        <fullName evidence="11">Phosphate ABC transporter, phosphate-binding family protein</fullName>
    </submittedName>
</protein>
<dbReference type="Proteomes" id="UP000019050">
    <property type="component" value="Unassembled WGS sequence"/>
</dbReference>
<feature type="domain" description="PBP" evidence="10">
    <location>
        <begin position="197"/>
        <end position="304"/>
    </location>
</feature>
<keyword evidence="7" id="KW-0564">Palmitate</keyword>
<comment type="function">
    <text evidence="1">Part of the ABC transporter complex PstSACB involved in phosphate import.</text>
</comment>
<dbReference type="PANTHER" id="PTHR30570">
    <property type="entry name" value="PERIPLASMIC PHOSPHATE BINDING COMPONENT OF PHOSPHATE ABC TRANSPORTER"/>
    <property type="match status" value="1"/>
</dbReference>
<evidence type="ECO:0000313" key="11">
    <source>
        <dbReference type="EMBL" id="ESK65961.1"/>
    </source>
</evidence>
<reference evidence="11" key="1">
    <citation type="submission" date="2013-06" db="EMBL/GenBank/DDBJ databases">
        <authorList>
            <person name="Weinstock G."/>
            <person name="Sodergren E."/>
            <person name="Clifton S."/>
            <person name="Fulton L."/>
            <person name="Fulton B."/>
            <person name="Courtney L."/>
            <person name="Fronick C."/>
            <person name="Harrison M."/>
            <person name="Strong C."/>
            <person name="Farmer C."/>
            <person name="Delahaunty K."/>
            <person name="Markovic C."/>
            <person name="Hall O."/>
            <person name="Minx P."/>
            <person name="Tomlinson C."/>
            <person name="Mitreva M."/>
            <person name="Nelson J."/>
            <person name="Hou S."/>
            <person name="Wollam A."/>
            <person name="Pepin K.H."/>
            <person name="Johnson M."/>
            <person name="Bhonagiri V."/>
            <person name="Nash W.E."/>
            <person name="Warren W."/>
            <person name="Chinwalla A."/>
            <person name="Mardis E.R."/>
            <person name="Wilson R.K."/>
        </authorList>
    </citation>
    <scope>NUCLEOTIDE SEQUENCE [LARGE SCALE GENOMIC DNA]</scope>
    <source>
        <strain evidence="11">ATCC 49176</strain>
    </source>
</reference>
<evidence type="ECO:0000313" key="12">
    <source>
        <dbReference type="Proteomes" id="UP000019050"/>
    </source>
</evidence>
<dbReference type="GeneID" id="84816783"/>
<keyword evidence="5" id="KW-0813">Transport</keyword>
<dbReference type="PANTHER" id="PTHR30570:SF1">
    <property type="entry name" value="PHOSPHATE-BINDING PROTEIN PSTS"/>
    <property type="match status" value="1"/>
</dbReference>
<keyword evidence="12" id="KW-1185">Reference proteome</keyword>
<dbReference type="RefSeq" id="WP_023391346.1">
    <property type="nucleotide sequence ID" value="NZ_KI535340.1"/>
</dbReference>
<dbReference type="GO" id="GO:0006817">
    <property type="term" value="P:phosphate ion transport"/>
    <property type="evidence" value="ECO:0007669"/>
    <property type="project" value="UniProtKB-KW"/>
</dbReference>
<gene>
    <name evidence="11" type="ORF">GCWU000182_000695</name>
</gene>
<dbReference type="eggNOG" id="COG0226">
    <property type="taxonomic scope" value="Bacteria"/>
</dbReference>